<evidence type="ECO:0000313" key="3">
    <source>
        <dbReference type="Proteomes" id="UP001501057"/>
    </source>
</evidence>
<keyword evidence="3" id="KW-1185">Reference proteome</keyword>
<evidence type="ECO:0000256" key="1">
    <source>
        <dbReference type="SAM" id="MobiDB-lite"/>
    </source>
</evidence>
<evidence type="ECO:0008006" key="4">
    <source>
        <dbReference type="Google" id="ProtNLM"/>
    </source>
</evidence>
<organism evidence="2 3">
    <name type="scientific">Aeromicrobium alkaliterrae</name>
    <dbReference type="NCBI Taxonomy" id="302168"/>
    <lineage>
        <taxon>Bacteria</taxon>
        <taxon>Bacillati</taxon>
        <taxon>Actinomycetota</taxon>
        <taxon>Actinomycetes</taxon>
        <taxon>Propionibacteriales</taxon>
        <taxon>Nocardioidaceae</taxon>
        <taxon>Aeromicrobium</taxon>
    </lineage>
</organism>
<gene>
    <name evidence="2" type="ORF">GCM10009710_30990</name>
</gene>
<dbReference type="RefSeq" id="WP_344203224.1">
    <property type="nucleotide sequence ID" value="NZ_BAAAME010000005.1"/>
</dbReference>
<accession>A0ABP4WCL1</accession>
<evidence type="ECO:0000313" key="2">
    <source>
        <dbReference type="EMBL" id="GAA1748749.1"/>
    </source>
</evidence>
<dbReference type="Proteomes" id="UP001501057">
    <property type="component" value="Unassembled WGS sequence"/>
</dbReference>
<dbReference type="EMBL" id="BAAAME010000005">
    <property type="protein sequence ID" value="GAA1748749.1"/>
    <property type="molecule type" value="Genomic_DNA"/>
</dbReference>
<name>A0ABP4WCL1_9ACTN</name>
<feature type="compositionally biased region" description="Low complexity" evidence="1">
    <location>
        <begin position="24"/>
        <end position="34"/>
    </location>
</feature>
<dbReference type="PROSITE" id="PS51257">
    <property type="entry name" value="PROKAR_LIPOPROTEIN"/>
    <property type="match status" value="1"/>
</dbReference>
<protein>
    <recommendedName>
        <fullName evidence="4">Septum formation-related domain-containing protein</fullName>
    </recommendedName>
</protein>
<feature type="region of interest" description="Disordered" evidence="1">
    <location>
        <begin position="22"/>
        <end position="48"/>
    </location>
</feature>
<sequence>MRTWGIAVLLTVVVVVAGCGGGSSDPSPSTSPTPDEAPSVAVGDCLDAGAGESGLTPEMLESSLVVDCAEPHAVEVLAVEPLPEDLTSKGVATLEYRDTLLDLVQDPRSNRQRELSDWVWQTCSDAYATAAGLDAVRVDRQKAVKDFVITDASRTASLAFDFPEESWEDEPRLVCVNRYTEPRAVRDDPARADALDVEGTPFADYLSPDFPVDMRLCLELDDGGVLVTGDCTRQHYVELFFAFDADTVLDDELLETIEATTTSLSLDTYLALDELCTSALGDVIGRGYDADAVTGYAQLATGWADGAHYRTIHCGVRPVDSGTFDLGPGSIVGIKDGEIPLVPIA</sequence>
<comment type="caution">
    <text evidence="2">The sequence shown here is derived from an EMBL/GenBank/DDBJ whole genome shotgun (WGS) entry which is preliminary data.</text>
</comment>
<reference evidence="3" key="1">
    <citation type="journal article" date="2019" name="Int. J. Syst. Evol. Microbiol.">
        <title>The Global Catalogue of Microorganisms (GCM) 10K type strain sequencing project: providing services to taxonomists for standard genome sequencing and annotation.</title>
        <authorList>
            <consortium name="The Broad Institute Genomics Platform"/>
            <consortium name="The Broad Institute Genome Sequencing Center for Infectious Disease"/>
            <person name="Wu L."/>
            <person name="Ma J."/>
        </authorList>
    </citation>
    <scope>NUCLEOTIDE SEQUENCE [LARGE SCALE GENOMIC DNA]</scope>
    <source>
        <strain evidence="3">JCM 13518</strain>
    </source>
</reference>
<proteinExistence type="predicted"/>